<feature type="region of interest" description="Disordered" evidence="1">
    <location>
        <begin position="1"/>
        <end position="26"/>
    </location>
</feature>
<proteinExistence type="predicted"/>
<sequence>MGNVFQRATGKRLKHRQSGSEAGPSAASCAESEALLNQFREVIVEVESAQQDKKEQAINSLKDLHSRHRKALKSQCLTGPTE</sequence>
<organism evidence="2 3">
    <name type="scientific">Oceanospirillum sediminis</name>
    <dbReference type="NCBI Taxonomy" id="2760088"/>
    <lineage>
        <taxon>Bacteria</taxon>
        <taxon>Pseudomonadati</taxon>
        <taxon>Pseudomonadota</taxon>
        <taxon>Gammaproteobacteria</taxon>
        <taxon>Oceanospirillales</taxon>
        <taxon>Oceanospirillaceae</taxon>
        <taxon>Oceanospirillum</taxon>
    </lineage>
</organism>
<comment type="caution">
    <text evidence="2">The sequence shown here is derived from an EMBL/GenBank/DDBJ whole genome shotgun (WGS) entry which is preliminary data.</text>
</comment>
<evidence type="ECO:0000256" key="1">
    <source>
        <dbReference type="SAM" id="MobiDB-lite"/>
    </source>
</evidence>
<name>A0A839ILS9_9GAMM</name>
<gene>
    <name evidence="2" type="ORF">H4O21_02345</name>
</gene>
<evidence type="ECO:0000313" key="2">
    <source>
        <dbReference type="EMBL" id="MBB1485449.1"/>
    </source>
</evidence>
<dbReference type="EMBL" id="JACJFM010000002">
    <property type="protein sequence ID" value="MBB1485449.1"/>
    <property type="molecule type" value="Genomic_DNA"/>
</dbReference>
<protein>
    <submittedName>
        <fullName evidence="2">Uncharacterized protein</fullName>
    </submittedName>
</protein>
<evidence type="ECO:0000313" key="3">
    <source>
        <dbReference type="Proteomes" id="UP000565262"/>
    </source>
</evidence>
<dbReference type="AlphaFoldDB" id="A0A839ILS9"/>
<dbReference type="RefSeq" id="WP_182807228.1">
    <property type="nucleotide sequence ID" value="NZ_JACJFM010000002.1"/>
</dbReference>
<dbReference type="Proteomes" id="UP000565262">
    <property type="component" value="Unassembled WGS sequence"/>
</dbReference>
<reference evidence="2 3" key="1">
    <citation type="submission" date="2020-08" db="EMBL/GenBank/DDBJ databases">
        <title>Oceanospirillum sp. nov. isolated from marine sediment.</title>
        <authorList>
            <person name="Ji X."/>
        </authorList>
    </citation>
    <scope>NUCLEOTIDE SEQUENCE [LARGE SCALE GENOMIC DNA]</scope>
    <source>
        <strain evidence="2 3">D5</strain>
    </source>
</reference>
<keyword evidence="3" id="KW-1185">Reference proteome</keyword>
<accession>A0A839ILS9</accession>